<name>A0ABY4B4E2_9BACT</name>
<accession>A0ABY4B4E2</accession>
<dbReference type="Proteomes" id="UP000831390">
    <property type="component" value="Chromosome"/>
</dbReference>
<dbReference type="RefSeq" id="WP_243511567.1">
    <property type="nucleotide sequence ID" value="NZ_CP094534.1"/>
</dbReference>
<protein>
    <submittedName>
        <fullName evidence="1">Uncharacterized protein</fullName>
    </submittedName>
</protein>
<reference evidence="1 2" key="1">
    <citation type="submission" date="2022-03" db="EMBL/GenBank/DDBJ databases">
        <title>Hymenobactersp. isolated from the air.</title>
        <authorList>
            <person name="Won M."/>
            <person name="Kwon S.-W."/>
        </authorList>
    </citation>
    <scope>NUCLEOTIDE SEQUENCE [LARGE SCALE GENOMIC DNA]</scope>
    <source>
        <strain evidence="1 2">KACC 22596</strain>
    </source>
</reference>
<dbReference type="EMBL" id="CP094534">
    <property type="protein sequence ID" value="UOE32638.1"/>
    <property type="molecule type" value="Genomic_DNA"/>
</dbReference>
<proteinExistence type="predicted"/>
<sequence>MSHLTVTWHCYDSFSENHPGFNLDNLGGSYSFKEGMRWPDYIAGYASEWYPYLEAIRQSIIERGVWAGGDWHQYSDNGAPVVAGGHFMVCSFRSWGDLMAAVWSSELNRDFSYIDFYMDGRLPTKANI</sequence>
<gene>
    <name evidence="1" type="ORF">MTP16_16050</name>
</gene>
<evidence type="ECO:0000313" key="1">
    <source>
        <dbReference type="EMBL" id="UOE32638.1"/>
    </source>
</evidence>
<evidence type="ECO:0000313" key="2">
    <source>
        <dbReference type="Proteomes" id="UP000831390"/>
    </source>
</evidence>
<keyword evidence="2" id="KW-1185">Reference proteome</keyword>
<organism evidence="1 2">
    <name type="scientific">Hymenobacter monticola</name>
    <dbReference type="NCBI Taxonomy" id="1705399"/>
    <lineage>
        <taxon>Bacteria</taxon>
        <taxon>Pseudomonadati</taxon>
        <taxon>Bacteroidota</taxon>
        <taxon>Cytophagia</taxon>
        <taxon>Cytophagales</taxon>
        <taxon>Hymenobacteraceae</taxon>
        <taxon>Hymenobacter</taxon>
    </lineage>
</organism>